<dbReference type="InterPro" id="IPR050366">
    <property type="entry name" value="BP-dependent_transpt_permease"/>
</dbReference>
<keyword evidence="2 7" id="KW-0813">Transport</keyword>
<organism evidence="9 10">
    <name type="scientific">Micromonospora profundi</name>
    <dbReference type="NCBI Taxonomy" id="1420889"/>
    <lineage>
        <taxon>Bacteria</taxon>
        <taxon>Bacillati</taxon>
        <taxon>Actinomycetota</taxon>
        <taxon>Actinomycetes</taxon>
        <taxon>Micromonosporales</taxon>
        <taxon>Micromonosporaceae</taxon>
        <taxon>Micromonospora</taxon>
    </lineage>
</organism>
<evidence type="ECO:0000256" key="6">
    <source>
        <dbReference type="ARBA" id="ARBA00023136"/>
    </source>
</evidence>
<gene>
    <name evidence="9" type="ORF">Q3V37_12485</name>
</gene>
<evidence type="ECO:0000259" key="8">
    <source>
        <dbReference type="PROSITE" id="PS50928"/>
    </source>
</evidence>
<evidence type="ECO:0000313" key="9">
    <source>
        <dbReference type="EMBL" id="WLS47970.1"/>
    </source>
</evidence>
<dbReference type="AlphaFoldDB" id="A0AAJ6L4D5"/>
<keyword evidence="5 7" id="KW-1133">Transmembrane helix</keyword>
<dbReference type="PANTHER" id="PTHR43386:SF25">
    <property type="entry name" value="PEPTIDE ABC TRANSPORTER PERMEASE PROTEIN"/>
    <property type="match status" value="1"/>
</dbReference>
<evidence type="ECO:0000256" key="2">
    <source>
        <dbReference type="ARBA" id="ARBA00022448"/>
    </source>
</evidence>
<dbReference type="InterPro" id="IPR000515">
    <property type="entry name" value="MetI-like"/>
</dbReference>
<keyword evidence="4 7" id="KW-0812">Transmembrane</keyword>
<evidence type="ECO:0000256" key="4">
    <source>
        <dbReference type="ARBA" id="ARBA00022692"/>
    </source>
</evidence>
<sequence length="294" mass="31058">MTSVADAPPEATADVVAPSVGKPRRRWNLTLVIGTTIVGLVVLTALVSFLWTPYDPTRVNPAQTLASPGSAHWLGTDHFGRDIFSQLLVGARTTLFVGVVAVTISAAIGVPLGLLAAGGRRWLSEPVMRALDIVFAFPAILLAIILAAAFSASTLTGMIAIGVANVPVFGRITRAGALQVLRSDFVLAARSYGRRGVVLMVRYVLPNIAALLIVQASVSFAHAVLAEAALSYLGFGTPPPTPTWGRMLQEAQNYFVVQPMLAVWPGLAIALSVLGFNLMGDGLRDALDPRLRGR</sequence>
<comment type="subcellular location">
    <subcellularLocation>
        <location evidence="1 7">Cell membrane</location>
        <topology evidence="1 7">Multi-pass membrane protein</topology>
    </subcellularLocation>
</comment>
<accession>A0AAJ6L4D5</accession>
<keyword evidence="3" id="KW-1003">Cell membrane</keyword>
<dbReference type="SUPFAM" id="SSF161098">
    <property type="entry name" value="MetI-like"/>
    <property type="match status" value="1"/>
</dbReference>
<feature type="transmembrane region" description="Helical" evidence="7">
    <location>
        <begin position="95"/>
        <end position="118"/>
    </location>
</feature>
<dbReference type="GO" id="GO:0055085">
    <property type="term" value="P:transmembrane transport"/>
    <property type="evidence" value="ECO:0007669"/>
    <property type="project" value="InterPro"/>
</dbReference>
<dbReference type="PANTHER" id="PTHR43386">
    <property type="entry name" value="OLIGOPEPTIDE TRANSPORT SYSTEM PERMEASE PROTEIN APPC"/>
    <property type="match status" value="1"/>
</dbReference>
<dbReference type="InterPro" id="IPR035906">
    <property type="entry name" value="MetI-like_sf"/>
</dbReference>
<evidence type="ECO:0000256" key="7">
    <source>
        <dbReference type="RuleBase" id="RU363032"/>
    </source>
</evidence>
<protein>
    <submittedName>
        <fullName evidence="9">ABC transporter permease</fullName>
    </submittedName>
</protein>
<evidence type="ECO:0000313" key="10">
    <source>
        <dbReference type="Proteomes" id="UP001235874"/>
    </source>
</evidence>
<feature type="transmembrane region" description="Helical" evidence="7">
    <location>
        <begin position="255"/>
        <end position="276"/>
    </location>
</feature>
<name>A0AAJ6L4D5_9ACTN</name>
<dbReference type="EMBL" id="CP130472">
    <property type="protein sequence ID" value="WLS47970.1"/>
    <property type="molecule type" value="Genomic_DNA"/>
</dbReference>
<dbReference type="KEGG" id="mprn:Q3V37_12485"/>
<dbReference type="CDD" id="cd06261">
    <property type="entry name" value="TM_PBP2"/>
    <property type="match status" value="1"/>
</dbReference>
<comment type="similarity">
    <text evidence="7">Belongs to the binding-protein-dependent transport system permease family.</text>
</comment>
<dbReference type="Pfam" id="PF00528">
    <property type="entry name" value="BPD_transp_1"/>
    <property type="match status" value="1"/>
</dbReference>
<keyword evidence="6 7" id="KW-0472">Membrane</keyword>
<feature type="transmembrane region" description="Helical" evidence="7">
    <location>
        <begin position="29"/>
        <end position="51"/>
    </location>
</feature>
<dbReference type="GO" id="GO:0005886">
    <property type="term" value="C:plasma membrane"/>
    <property type="evidence" value="ECO:0007669"/>
    <property type="project" value="UniProtKB-SubCell"/>
</dbReference>
<dbReference type="Proteomes" id="UP001235874">
    <property type="component" value="Chromosome"/>
</dbReference>
<dbReference type="Gene3D" id="1.10.3720.10">
    <property type="entry name" value="MetI-like"/>
    <property type="match status" value="1"/>
</dbReference>
<reference evidence="9 10" key="1">
    <citation type="submission" date="2023-07" db="EMBL/GenBank/DDBJ databases">
        <title>Micromonospora profundi TRM 95458 converts glycerol to a new osmotic compound.</title>
        <authorList>
            <person name="Lu D."/>
        </authorList>
    </citation>
    <scope>NUCLEOTIDE SEQUENCE [LARGE SCALE GENOMIC DNA]</scope>
    <source>
        <strain evidence="9 10">TRM95458</strain>
    </source>
</reference>
<proteinExistence type="inferred from homology"/>
<dbReference type="RefSeq" id="WP_167942929.1">
    <property type="nucleotide sequence ID" value="NZ_CP130472.1"/>
</dbReference>
<feature type="transmembrane region" description="Helical" evidence="7">
    <location>
        <begin position="204"/>
        <end position="235"/>
    </location>
</feature>
<evidence type="ECO:0000256" key="1">
    <source>
        <dbReference type="ARBA" id="ARBA00004651"/>
    </source>
</evidence>
<evidence type="ECO:0000256" key="3">
    <source>
        <dbReference type="ARBA" id="ARBA00022475"/>
    </source>
</evidence>
<feature type="domain" description="ABC transmembrane type-1" evidence="8">
    <location>
        <begin position="91"/>
        <end position="280"/>
    </location>
</feature>
<feature type="transmembrane region" description="Helical" evidence="7">
    <location>
        <begin position="130"/>
        <end position="149"/>
    </location>
</feature>
<dbReference type="PROSITE" id="PS50928">
    <property type="entry name" value="ABC_TM1"/>
    <property type="match status" value="1"/>
</dbReference>
<keyword evidence="10" id="KW-1185">Reference proteome</keyword>
<evidence type="ECO:0000256" key="5">
    <source>
        <dbReference type="ARBA" id="ARBA00022989"/>
    </source>
</evidence>